<feature type="chain" id="PRO_5005568209" evidence="2">
    <location>
        <begin position="21"/>
        <end position="236"/>
    </location>
</feature>
<protein>
    <submittedName>
        <fullName evidence="3">Putative signal peptide protein</fullName>
    </submittedName>
</protein>
<gene>
    <name evidence="3" type="ORF">VP01_1237g1</name>
</gene>
<evidence type="ECO:0000256" key="1">
    <source>
        <dbReference type="SAM" id="MobiDB-lite"/>
    </source>
</evidence>
<evidence type="ECO:0000313" key="4">
    <source>
        <dbReference type="Proteomes" id="UP000037035"/>
    </source>
</evidence>
<reference evidence="3 4" key="1">
    <citation type="submission" date="2015-08" db="EMBL/GenBank/DDBJ databases">
        <title>Next Generation Sequencing and Analysis of the Genome of Puccinia sorghi L Schw, the Causal Agent of Maize Common Rust.</title>
        <authorList>
            <person name="Rochi L."/>
            <person name="Burguener G."/>
            <person name="Darino M."/>
            <person name="Turjanski A."/>
            <person name="Kreff E."/>
            <person name="Dieguez M.J."/>
            <person name="Sacco F."/>
        </authorList>
    </citation>
    <scope>NUCLEOTIDE SEQUENCE [LARGE SCALE GENOMIC DNA]</scope>
    <source>
        <strain evidence="3 4">RO10H11247</strain>
    </source>
</reference>
<keyword evidence="2" id="KW-0732">Signal</keyword>
<feature type="compositionally biased region" description="Basic and acidic residues" evidence="1">
    <location>
        <begin position="79"/>
        <end position="96"/>
    </location>
</feature>
<dbReference type="OrthoDB" id="2507501at2759"/>
<dbReference type="Proteomes" id="UP000037035">
    <property type="component" value="Unassembled WGS sequence"/>
</dbReference>
<feature type="region of interest" description="Disordered" evidence="1">
    <location>
        <begin position="60"/>
        <end position="96"/>
    </location>
</feature>
<dbReference type="VEuPathDB" id="FungiDB:VP01_1237g1"/>
<evidence type="ECO:0000313" key="3">
    <source>
        <dbReference type="EMBL" id="KNZ62674.1"/>
    </source>
</evidence>
<feature type="signal peptide" evidence="2">
    <location>
        <begin position="1"/>
        <end position="20"/>
    </location>
</feature>
<organism evidence="3 4">
    <name type="scientific">Puccinia sorghi</name>
    <dbReference type="NCBI Taxonomy" id="27349"/>
    <lineage>
        <taxon>Eukaryota</taxon>
        <taxon>Fungi</taxon>
        <taxon>Dikarya</taxon>
        <taxon>Basidiomycota</taxon>
        <taxon>Pucciniomycotina</taxon>
        <taxon>Pucciniomycetes</taxon>
        <taxon>Pucciniales</taxon>
        <taxon>Pucciniaceae</taxon>
        <taxon>Puccinia</taxon>
    </lineage>
</organism>
<name>A0A0L6VPN6_9BASI</name>
<sequence length="236" mass="27625">MSFCIFFGRWLLGVFHLTEEEVKKIKERILEIPQSQCVIQLSAISNLIEGSGTVVSQAIKGTSERKRQGRRKEHKKVKVKEDSPWKKKAKVEEEAQNKKNPPTFVAKFLDFNFDRHWAFIWFFISWDLEKHDYIAMQNKIYGDTKEKSKWYKDHSYISFVLNRINSESSGTCSIEKWMSMPPAVYLISYTFKSQCSFFPPHIPNTSFIAFLMTFSCFVVFEHKSPAPFPSPQVLIQ</sequence>
<keyword evidence="4" id="KW-1185">Reference proteome</keyword>
<dbReference type="EMBL" id="LAVV01002643">
    <property type="protein sequence ID" value="KNZ62674.1"/>
    <property type="molecule type" value="Genomic_DNA"/>
</dbReference>
<dbReference type="AlphaFoldDB" id="A0A0L6VPN6"/>
<proteinExistence type="predicted"/>
<accession>A0A0L6VPN6</accession>
<evidence type="ECO:0000256" key="2">
    <source>
        <dbReference type="SAM" id="SignalP"/>
    </source>
</evidence>
<comment type="caution">
    <text evidence="3">The sequence shown here is derived from an EMBL/GenBank/DDBJ whole genome shotgun (WGS) entry which is preliminary data.</text>
</comment>
<feature type="compositionally biased region" description="Basic residues" evidence="1">
    <location>
        <begin position="67"/>
        <end position="78"/>
    </location>
</feature>